<dbReference type="Proteomes" id="UP000317557">
    <property type="component" value="Unassembled WGS sequence"/>
</dbReference>
<sequence>MRVLFTVLLTFLTGSLVFAQQEVIQPPNTFQLIPLVG</sequence>
<name>A0A521FL40_9BACT</name>
<accession>A0A521FL40</accession>
<evidence type="ECO:0000313" key="2">
    <source>
        <dbReference type="Proteomes" id="UP000317557"/>
    </source>
</evidence>
<proteinExistence type="predicted"/>
<reference evidence="1 2" key="1">
    <citation type="submission" date="2017-05" db="EMBL/GenBank/DDBJ databases">
        <authorList>
            <person name="Varghese N."/>
            <person name="Submissions S."/>
        </authorList>
    </citation>
    <scope>NUCLEOTIDE SEQUENCE [LARGE SCALE GENOMIC DNA]</scope>
    <source>
        <strain evidence="1 2">DSM 21985</strain>
    </source>
</reference>
<dbReference type="EMBL" id="FXTP01000022">
    <property type="protein sequence ID" value="SMO96927.1"/>
    <property type="molecule type" value="Genomic_DNA"/>
</dbReference>
<keyword evidence="2" id="KW-1185">Reference proteome</keyword>
<dbReference type="AlphaFoldDB" id="A0A521FL40"/>
<evidence type="ECO:0000313" key="1">
    <source>
        <dbReference type="EMBL" id="SMO96927.1"/>
    </source>
</evidence>
<organism evidence="1 2">
    <name type="scientific">Gracilimonas mengyeensis</name>
    <dbReference type="NCBI Taxonomy" id="1302730"/>
    <lineage>
        <taxon>Bacteria</taxon>
        <taxon>Pseudomonadati</taxon>
        <taxon>Balneolota</taxon>
        <taxon>Balneolia</taxon>
        <taxon>Balneolales</taxon>
        <taxon>Balneolaceae</taxon>
        <taxon>Gracilimonas</taxon>
    </lineage>
</organism>
<gene>
    <name evidence="1" type="ORF">SAMN06265219_1221</name>
</gene>
<protein>
    <submittedName>
        <fullName evidence="1">Uncharacterized protein</fullName>
    </submittedName>
</protein>